<dbReference type="Proteomes" id="UP000295122">
    <property type="component" value="Unassembled WGS sequence"/>
</dbReference>
<reference evidence="2 3" key="1">
    <citation type="submission" date="2019-03" db="EMBL/GenBank/DDBJ databases">
        <title>Genomic Encyclopedia of Type Strains, Phase IV (KMG-IV): sequencing the most valuable type-strain genomes for metagenomic binning, comparative biology and taxonomic classification.</title>
        <authorList>
            <person name="Goeker M."/>
        </authorList>
    </citation>
    <scope>NUCLEOTIDE SEQUENCE [LARGE SCALE GENOMIC DNA]</scope>
    <source>
        <strain evidence="2 3">DSM 25903</strain>
    </source>
</reference>
<keyword evidence="1" id="KW-0472">Membrane</keyword>
<evidence type="ECO:0000313" key="3">
    <source>
        <dbReference type="Proteomes" id="UP000295122"/>
    </source>
</evidence>
<feature type="transmembrane region" description="Helical" evidence="1">
    <location>
        <begin position="12"/>
        <end position="32"/>
    </location>
</feature>
<gene>
    <name evidence="2" type="ORF">EV668_4506</name>
</gene>
<dbReference type="InterPro" id="IPR008407">
    <property type="entry name" value="Brnchd-chn_aa_trnsp_AzlD"/>
</dbReference>
<comment type="caution">
    <text evidence="2">The sequence shown here is derived from an EMBL/GenBank/DDBJ whole genome shotgun (WGS) entry which is preliminary data.</text>
</comment>
<proteinExistence type="predicted"/>
<sequence>MSAFEGPFGPAFAIVAMALATYLCRVAGVVIMSRVKLTPMVERGLAALPGSIVAATIVPIAIKAGPAGIAGVLAAVVVTRLTHSEIAALACGVALAAAMRALGIG</sequence>
<dbReference type="Pfam" id="PF05437">
    <property type="entry name" value="AzlD"/>
    <property type="match status" value="1"/>
</dbReference>
<feature type="transmembrane region" description="Helical" evidence="1">
    <location>
        <begin position="68"/>
        <end position="98"/>
    </location>
</feature>
<keyword evidence="1" id="KW-1133">Transmembrane helix</keyword>
<keyword evidence="3" id="KW-1185">Reference proteome</keyword>
<protein>
    <submittedName>
        <fullName evidence="2">Putative membrane protein</fullName>
    </submittedName>
</protein>
<name>A0A4R7BM90_9HYPH</name>
<organism evidence="2 3">
    <name type="scientific">Enterovirga rhinocerotis</name>
    <dbReference type="NCBI Taxonomy" id="1339210"/>
    <lineage>
        <taxon>Bacteria</taxon>
        <taxon>Pseudomonadati</taxon>
        <taxon>Pseudomonadota</taxon>
        <taxon>Alphaproteobacteria</taxon>
        <taxon>Hyphomicrobiales</taxon>
        <taxon>Methylobacteriaceae</taxon>
        <taxon>Enterovirga</taxon>
    </lineage>
</organism>
<accession>A0A4R7BM90</accession>
<keyword evidence="1" id="KW-0812">Transmembrane</keyword>
<dbReference type="AlphaFoldDB" id="A0A4R7BM90"/>
<dbReference type="RefSeq" id="WP_245513368.1">
    <property type="nucleotide sequence ID" value="NZ_SNZR01000017.1"/>
</dbReference>
<feature type="transmembrane region" description="Helical" evidence="1">
    <location>
        <begin position="44"/>
        <end position="62"/>
    </location>
</feature>
<evidence type="ECO:0000256" key="1">
    <source>
        <dbReference type="SAM" id="Phobius"/>
    </source>
</evidence>
<dbReference type="EMBL" id="SNZR01000017">
    <property type="protein sequence ID" value="TDR85385.1"/>
    <property type="molecule type" value="Genomic_DNA"/>
</dbReference>
<evidence type="ECO:0000313" key="2">
    <source>
        <dbReference type="EMBL" id="TDR85385.1"/>
    </source>
</evidence>